<feature type="compositionally biased region" description="Low complexity" evidence="1">
    <location>
        <begin position="542"/>
        <end position="552"/>
    </location>
</feature>
<feature type="region of interest" description="Disordered" evidence="1">
    <location>
        <begin position="111"/>
        <end position="144"/>
    </location>
</feature>
<sequence>HKEKDIYSSSELNTESLDSSLNLPCIEPPLQNYKKDHDGDSVSEAGTYTLDGDNYTEEQKERMNIDKMNNFGQFTNPIVQQPFFIQPQPLKRPTNFTDELEVIDLDQPTIQPITTTTTSTSTASTNLLKQEQQQSSSEKNHRKSNILEVSYYHDSSTKPQNKSSYLEKLKSRVKNMGSGQKQSATKSVEKLQSSDELLSPDQGTFTSVTTSGILSIKPTFLLDQPTLQRRNSLTKSHIDSSEYVQGISKIHLNSNDDEKILNCYTDVEKVNMKKAAARKTVASKEKSSTASLSASALKTAVTKKDWIQEWAKNAREYSTKSTSKNTNNNNSTNANTNIMSRSYNFENNQFGYDYDIDMTKSDYYDSKKYDEFGDNLDKSHLNRKQQLIGGDGTAEMITNSDPNFNEYSRKTRAYRKQQEIRDYDIEPPLPQPVLFANKPPMSPSKIPSPISSMGRVRSVSRNRSLQGSNSDLSQLDTEQYLHKTAAAISTLQNLHRRNSLRNSLQNSPKSSQPSSCRISPKISPMNTLHSPPIHHHENYNLTSSQTTTTTTSGQKYSPQHLRNINLLNHKRNLSLDGSNNCNNRTSTTVVKSSASNNPGNISANNYMSNSLNSDNLTAILDFKKQHTRHNSYEGMPVIATNKAKQPIKCLQKFDQTNLIYHHGNSNSNFNHVVVDDDDDDIDIDDVDVEVDDEDEDEEMIVITTTTTRTTATKKPNLLNKQSPIVALKKPQQVQHPQQKKIIGKSIQNNSPIKRSSSFTVKQQLPSNKPITPKLQQKLPTNLSSTSSKIQKSASSTSFKKMIATYDDGNEENEFYINDDDDLDLDPDYSSNNSDDFSDEDAGGGGKQMQESVEKEPITNTRYNKTFLMRMEQNKKIAAGVKQGSSACPNTPELPRRNLQARNAVRDRASMPRDSSLNRMKQELNMRKSISSAIGKDKEFAQKDSQQNISKQQQQSTATKVLPKYLDISKYKTNSTGSFLKKDESKSYLIKSVNSEIKKSPSSTSIGLGRTDATRMSVRSIKSAGAKLTSGGNNSAMNSSISGGSGSAKSKDLGKQAKEQELEMWRRRASYDPMKSAMEGRKKKEEEAKKIALQHQERSSKSCESTVLRSQSYHSGVVGLYQKQQQKYDPNQRWTLTSTESGSDIDDDY</sequence>
<feature type="region of interest" description="Disordered" evidence="1">
    <location>
        <begin position="526"/>
        <end position="556"/>
    </location>
</feature>
<feature type="non-terminal residue" evidence="2">
    <location>
        <position position="1"/>
    </location>
</feature>
<feature type="region of interest" description="Disordered" evidence="1">
    <location>
        <begin position="435"/>
        <end position="471"/>
    </location>
</feature>
<reference evidence="2" key="1">
    <citation type="journal article" date="2014" name="Insect Biochem. Mol. Biol.">
        <title>An insight into the sialome of the frog biting fly, Corethrella appendiculata.</title>
        <authorList>
            <person name="Ribeiro J.M.C."/>
            <person name="Chagas A.C."/>
            <person name="Pham V.M."/>
            <person name="Lounibos L.P."/>
            <person name="Calvo E."/>
        </authorList>
    </citation>
    <scope>NUCLEOTIDE SEQUENCE</scope>
    <source>
        <tissue evidence="2">Salivary glands</tissue>
    </source>
</reference>
<feature type="compositionally biased region" description="Polar residues" evidence="1">
    <location>
        <begin position="7"/>
        <end position="20"/>
    </location>
</feature>
<feature type="compositionally biased region" description="Polar residues" evidence="1">
    <location>
        <begin position="1122"/>
        <end position="1141"/>
    </location>
</feature>
<accession>U5EQ55</accession>
<feature type="compositionally biased region" description="Low complexity" evidence="1">
    <location>
        <begin position="783"/>
        <end position="795"/>
    </location>
</feature>
<feature type="compositionally biased region" description="Low complexity" evidence="1">
    <location>
        <begin position="443"/>
        <end position="453"/>
    </location>
</feature>
<feature type="region of interest" description="Disordered" evidence="1">
    <location>
        <begin position="811"/>
        <end position="860"/>
    </location>
</feature>
<feature type="region of interest" description="Disordered" evidence="1">
    <location>
        <begin position="501"/>
        <end position="520"/>
    </location>
</feature>
<feature type="region of interest" description="Disordered" evidence="1">
    <location>
        <begin position="1122"/>
        <end position="1148"/>
    </location>
</feature>
<evidence type="ECO:0000313" key="2">
    <source>
        <dbReference type="EMBL" id="JAB55471.1"/>
    </source>
</evidence>
<feature type="compositionally biased region" description="Low complexity" evidence="1">
    <location>
        <begin position="1029"/>
        <end position="1041"/>
    </location>
</feature>
<evidence type="ECO:0000256" key="1">
    <source>
        <dbReference type="SAM" id="MobiDB-lite"/>
    </source>
</evidence>
<dbReference type="InterPro" id="IPR040112">
    <property type="entry name" value="WetA"/>
</dbReference>
<feature type="region of interest" description="Disordered" evidence="1">
    <location>
        <begin position="1"/>
        <end position="20"/>
    </location>
</feature>
<feature type="compositionally biased region" description="Polar residues" evidence="1">
    <location>
        <begin position="459"/>
        <end position="471"/>
    </location>
</feature>
<organism evidence="2">
    <name type="scientific">Corethrella appendiculata</name>
    <dbReference type="NCBI Taxonomy" id="1370023"/>
    <lineage>
        <taxon>Eukaryota</taxon>
        <taxon>Metazoa</taxon>
        <taxon>Ecdysozoa</taxon>
        <taxon>Arthropoda</taxon>
        <taxon>Hexapoda</taxon>
        <taxon>Insecta</taxon>
        <taxon>Pterygota</taxon>
        <taxon>Neoptera</taxon>
        <taxon>Endopterygota</taxon>
        <taxon>Diptera</taxon>
        <taxon>Nematocera</taxon>
        <taxon>Culicoidea</taxon>
        <taxon>Chaoboridae</taxon>
        <taxon>Corethrella</taxon>
    </lineage>
</organism>
<feature type="region of interest" description="Disordered" evidence="1">
    <location>
        <begin position="1025"/>
        <end position="1107"/>
    </location>
</feature>
<feature type="compositionally biased region" description="Low complexity" evidence="1">
    <location>
        <begin position="942"/>
        <end position="955"/>
    </location>
</feature>
<protein>
    <submittedName>
        <fullName evidence="2">Putative wrky transcription factor</fullName>
    </submittedName>
</protein>
<dbReference type="EMBL" id="GANO01004400">
    <property type="protein sequence ID" value="JAB55471.1"/>
    <property type="molecule type" value="mRNA"/>
</dbReference>
<feature type="compositionally biased region" description="Acidic residues" evidence="1">
    <location>
        <begin position="811"/>
        <end position="826"/>
    </location>
</feature>
<dbReference type="AlphaFoldDB" id="U5EQ55"/>
<feature type="compositionally biased region" description="Polar residues" evidence="1">
    <location>
        <begin position="177"/>
        <end position="186"/>
    </location>
</feature>
<feature type="region of interest" description="Disordered" evidence="1">
    <location>
        <begin position="939"/>
        <end position="958"/>
    </location>
</feature>
<feature type="region of interest" description="Disordered" evidence="1">
    <location>
        <begin position="751"/>
        <end position="795"/>
    </location>
</feature>
<feature type="region of interest" description="Disordered" evidence="1">
    <location>
        <begin position="174"/>
        <end position="198"/>
    </location>
</feature>
<dbReference type="PANTHER" id="PTHR22934">
    <property type="entry name" value="PROTEIN ESC1/WETA-RELATED"/>
    <property type="match status" value="1"/>
</dbReference>
<name>U5EQ55_9DIPT</name>
<feature type="compositionally biased region" description="Basic and acidic residues" evidence="1">
    <location>
        <begin position="1048"/>
        <end position="1069"/>
    </location>
</feature>
<dbReference type="PANTHER" id="PTHR22934:SF23">
    <property type="entry name" value="ZF-C3H1 DOMAIN-CONTAINING PROTEIN"/>
    <property type="match status" value="1"/>
</dbReference>
<feature type="compositionally biased region" description="Polar residues" evidence="1">
    <location>
        <begin position="501"/>
        <end position="517"/>
    </location>
</feature>
<feature type="compositionally biased region" description="Polar residues" evidence="1">
    <location>
        <begin position="751"/>
        <end position="782"/>
    </location>
</feature>
<feature type="compositionally biased region" description="Basic and acidic residues" evidence="1">
    <location>
        <begin position="1077"/>
        <end position="1100"/>
    </location>
</feature>
<feature type="region of interest" description="Disordered" evidence="1">
    <location>
        <begin position="881"/>
        <end position="923"/>
    </location>
</feature>
<proteinExistence type="evidence at transcript level"/>
<feature type="region of interest" description="Disordered" evidence="1">
    <location>
        <begin position="28"/>
        <end position="51"/>
    </location>
</feature>
<feature type="compositionally biased region" description="Low complexity" evidence="1">
    <location>
        <begin position="114"/>
        <end position="137"/>
    </location>
</feature>